<proteinExistence type="predicted"/>
<dbReference type="RefSeq" id="WP_345288064.1">
    <property type="nucleotide sequence ID" value="NZ_BAABAJ010000033.1"/>
</dbReference>
<evidence type="ECO:0000313" key="3">
    <source>
        <dbReference type="Proteomes" id="UP001501000"/>
    </source>
</evidence>
<sequence length="273" mass="28060">MNTAGEGRQHLDTISVLTAKRTLLQLLERAGVHSADAEELIGLVEAGVLALAHHEIAGVAASLAAAPPDGTSGPEGAGDGSGPRAEPRGGGEDEDGSYAAGRRDGARAVADALGALADRALREAVGAGAGEGPADDERPPVGRMELERAKVAVLPHYLTFTELSDLDPEVSEQVLTAVLGTMGPRQRAAYAGRLAGYVEDHRAELERLFAAYGPGSPIAIHGRYSLLHSPASVAVMERLATVPAALRKEWDAAELPPAWLDGLTTAGAPGARG</sequence>
<name>A0ABP7NBC6_9ACTN</name>
<evidence type="ECO:0000313" key="2">
    <source>
        <dbReference type="EMBL" id="GAA3941990.1"/>
    </source>
</evidence>
<feature type="region of interest" description="Disordered" evidence="1">
    <location>
        <begin position="65"/>
        <end position="103"/>
    </location>
</feature>
<gene>
    <name evidence="2" type="ORF">GCM10022244_57380</name>
</gene>
<keyword evidence="3" id="KW-1185">Reference proteome</keyword>
<reference evidence="3" key="1">
    <citation type="journal article" date="2019" name="Int. J. Syst. Evol. Microbiol.">
        <title>The Global Catalogue of Microorganisms (GCM) 10K type strain sequencing project: providing services to taxonomists for standard genome sequencing and annotation.</title>
        <authorList>
            <consortium name="The Broad Institute Genomics Platform"/>
            <consortium name="The Broad Institute Genome Sequencing Center for Infectious Disease"/>
            <person name="Wu L."/>
            <person name="Ma J."/>
        </authorList>
    </citation>
    <scope>NUCLEOTIDE SEQUENCE [LARGE SCALE GENOMIC DNA]</scope>
    <source>
        <strain evidence="3">JCM 16956</strain>
    </source>
</reference>
<accession>A0ABP7NBC6</accession>
<dbReference type="Proteomes" id="UP001501000">
    <property type="component" value="Unassembled WGS sequence"/>
</dbReference>
<dbReference type="EMBL" id="BAABAJ010000033">
    <property type="protein sequence ID" value="GAA3941990.1"/>
    <property type="molecule type" value="Genomic_DNA"/>
</dbReference>
<comment type="caution">
    <text evidence="2">The sequence shown here is derived from an EMBL/GenBank/DDBJ whole genome shotgun (WGS) entry which is preliminary data.</text>
</comment>
<protein>
    <submittedName>
        <fullName evidence="2">Uncharacterized protein</fullName>
    </submittedName>
</protein>
<organism evidence="2 3">
    <name type="scientific">Streptomyces gulbargensis</name>
    <dbReference type="NCBI Taxonomy" id="364901"/>
    <lineage>
        <taxon>Bacteria</taxon>
        <taxon>Bacillati</taxon>
        <taxon>Actinomycetota</taxon>
        <taxon>Actinomycetes</taxon>
        <taxon>Kitasatosporales</taxon>
        <taxon>Streptomycetaceae</taxon>
        <taxon>Streptomyces</taxon>
    </lineage>
</organism>
<evidence type="ECO:0000256" key="1">
    <source>
        <dbReference type="SAM" id="MobiDB-lite"/>
    </source>
</evidence>